<dbReference type="Proteomes" id="UP000245631">
    <property type="component" value="Unassembled WGS sequence"/>
</dbReference>
<protein>
    <submittedName>
        <fullName evidence="2">N,N-dimethylformamidase</fullName>
    </submittedName>
</protein>
<evidence type="ECO:0000259" key="1">
    <source>
        <dbReference type="Pfam" id="PF20254"/>
    </source>
</evidence>
<proteinExistence type="predicted"/>
<dbReference type="InterPro" id="IPR046540">
    <property type="entry name" value="DMFA2_C"/>
</dbReference>
<evidence type="ECO:0000313" key="2">
    <source>
        <dbReference type="EMBL" id="PWJ88551.1"/>
    </source>
</evidence>
<accession>A0A8E2W8D4</accession>
<dbReference type="Gene3D" id="2.60.120.200">
    <property type="match status" value="1"/>
</dbReference>
<reference evidence="2 3" key="1">
    <citation type="submission" date="2018-05" db="EMBL/GenBank/DDBJ databases">
        <title>Genomic Encyclopedia of Type Strains, Phase IV (KMG-IV): sequencing the most valuable type-strain genomes for metagenomic binning, comparative biology and taxonomic classification.</title>
        <authorList>
            <person name="Goeker M."/>
        </authorList>
    </citation>
    <scope>NUCLEOTIDE SEQUENCE [LARGE SCALE GENOMIC DNA]</scope>
    <source>
        <strain evidence="2 3">DSM 2626</strain>
    </source>
</reference>
<name>A0A8E2W8D4_RHILI</name>
<organism evidence="2 3">
    <name type="scientific">Rhizobium loti</name>
    <name type="common">Mesorhizobium loti</name>
    <dbReference type="NCBI Taxonomy" id="381"/>
    <lineage>
        <taxon>Bacteria</taxon>
        <taxon>Pseudomonadati</taxon>
        <taxon>Pseudomonadota</taxon>
        <taxon>Alphaproteobacteria</taxon>
        <taxon>Hyphomicrobiales</taxon>
        <taxon>Phyllobacteriaceae</taxon>
        <taxon>Mesorhizobium</taxon>
    </lineage>
</organism>
<dbReference type="RefSeq" id="WP_109669875.1">
    <property type="nucleotide sequence ID" value="NZ_QGGH01000010.1"/>
</dbReference>
<comment type="caution">
    <text evidence="2">The sequence shown here is derived from an EMBL/GenBank/DDBJ whole genome shotgun (WGS) entry which is preliminary data.</text>
</comment>
<gene>
    <name evidence="2" type="ORF">C8D77_11018</name>
</gene>
<evidence type="ECO:0000313" key="3">
    <source>
        <dbReference type="Proteomes" id="UP000245631"/>
    </source>
</evidence>
<dbReference type="Pfam" id="PF13385">
    <property type="entry name" value="Laminin_G_3"/>
    <property type="match status" value="1"/>
</dbReference>
<dbReference type="GeneID" id="61054633"/>
<sequence length="710" mass="75596">MLTGYTDRLSARPGETLSFMVSTDAPLFEAEIVRLLHGDTDPRGPGRRELAIGAKVDGEYPGVEQELSPGSCVIVADHAKLRLAGDFTLFAWIRPARLAAGEQMILSKQGPGDAGYGFGLTDTGKLFLRIGAVRIEGTSPILEQRWHWVAARYEAATGSARLSAGLSARDLTVVSDFGGAGRLPVAARSDAPLLIAASLRGGRRGGFYNGLIADPCIFGKCLDDVELGDLARGVNFGVLPQPCIAAWDFSVGSSSAIVRDAGGLGLDGTMHQSPVRAMTGPHWTGETDDPRIDPRGYSAIHFHEDSLSDAGWRPSFAFTVPDDLPSGVYSARLTAGDETDDLPFLVCPPKGVATAPLALLVPTFTYLAYGNEMWGEYGLNCLYDHYVDGAGVPLASQHHPIKTFRPGRGLLKSVTGEHFGRHLCADLYAVDWLSATGQPVDIITDHELHREGAALLSRYKAVMTGSHPEYVSGQMLDALEAYLNAGGSLAYLGGNGFYSVTSLAEDGGMIEVRRPNGTRPWSSDPGEGHHALTGEPGGLWRFRGRAPQRLVGVGFTAQGWTSRDDCGLPRPYQQVAGRSHPLAAELLSGIGEGEAIGDFETLGLGIGAAGDEVDRADATLGTPAHALVLATATGFSTDYQLVIDERRQVNEASMLAGDPQVRSDIVCFDTAAGGLVFSVGSMQWFSALSHNGYDNTVSTLTRNVLKRMLR</sequence>
<dbReference type="AlphaFoldDB" id="A0A8E2W8D4"/>
<dbReference type="SUPFAM" id="SSF49899">
    <property type="entry name" value="Concanavalin A-like lectins/glucanases"/>
    <property type="match status" value="1"/>
</dbReference>
<dbReference type="InterPro" id="IPR013320">
    <property type="entry name" value="ConA-like_dom_sf"/>
</dbReference>
<dbReference type="Pfam" id="PF20254">
    <property type="entry name" value="DMFA2_C"/>
    <property type="match status" value="1"/>
</dbReference>
<feature type="domain" description="N,N-dimethylformamidase beta subunit-like C-terminal" evidence="1">
    <location>
        <begin position="294"/>
        <end position="695"/>
    </location>
</feature>
<dbReference type="EMBL" id="QGGH01000010">
    <property type="protein sequence ID" value="PWJ88551.1"/>
    <property type="molecule type" value="Genomic_DNA"/>
</dbReference>